<dbReference type="InterPro" id="IPR032534">
    <property type="entry name" value="EcxA_zinc-bd"/>
</dbReference>
<feature type="domain" description="EcxA zinc-binding" evidence="2">
    <location>
        <begin position="395"/>
        <end position="705"/>
    </location>
</feature>
<dbReference type="EMBL" id="BMXB01000022">
    <property type="protein sequence ID" value="GHA49802.1"/>
    <property type="molecule type" value="Genomic_DNA"/>
</dbReference>
<dbReference type="Pfam" id="PF17148">
    <property type="entry name" value="DUF5117"/>
    <property type="match status" value="1"/>
</dbReference>
<dbReference type="InterPro" id="IPR024079">
    <property type="entry name" value="MetalloPept_cat_dom_sf"/>
</dbReference>
<evidence type="ECO:0000313" key="5">
    <source>
        <dbReference type="Proteomes" id="UP000610456"/>
    </source>
</evidence>
<evidence type="ECO:0000259" key="3">
    <source>
        <dbReference type="Pfam" id="PF17148"/>
    </source>
</evidence>
<comment type="caution">
    <text evidence="4">The sequence shown here is derived from an EMBL/GenBank/DDBJ whole genome shotgun (WGS) entry which is preliminary data.</text>
</comment>
<protein>
    <recommendedName>
        <fullName evidence="6">Peptidase</fullName>
    </recommendedName>
</protein>
<keyword evidence="1" id="KW-0732">Signal</keyword>
<dbReference type="PANTHER" id="PTHR38478:SF1">
    <property type="entry name" value="ZINC DEPENDENT METALLOPROTEASE DOMAIN LIPOPROTEIN"/>
    <property type="match status" value="1"/>
</dbReference>
<dbReference type="AlphaFoldDB" id="A0A918SME5"/>
<keyword evidence="5" id="KW-1185">Reference proteome</keyword>
<sequence>MKNQLLLSLFLFISNLSIAQFSEQTENLEKYEGFFNFHYSEVEDKILLEVDKIDTEFLYVHFLTTGLGSNDIGLDRGQLGGTKVVRFEKAGNKLLLVQPNLDFRAETDNELERRSVEQAFVRSVLHSFEIEEQEEGKYLIDFTPFLLQDAHGVSRRLQQGGHGSYRVNRDKSVLALENTKAFPENVEFEALLTFEGEPSGRTVRSVAPDAGNLSLIQHHSFVKLPEDGYEKRIFDPRSGAISISYMDYSTPVYEPITKRYIVRHRLEKKNPEAALSEPVAPIIYYLDPGTPEPVRSALLDGAKWWNEAYEEIGFKDAFQVKMLPEDADPLDVRYNVIQWVHRSTRGWSYGASVVDPRTGEIIKGHVSLGSLRIRQDFMIAQALMNKPFSENDDNHNQMMEMALARIRQLSAHEVGHTIGFAHNFAASANSKASVMDYPHPQFELKEGEIDFSNAYDTGIGEWDKITVKYSYADIPENTMEKAFLNSVLTEAKERGLQFISDSDARAQGGAHVNAHLWDNRGDAAEELKEVLKIREKAIDNFSEDNIRTGEAYSVLEDVFVPLYFFHRYQTEATVKIIGGLDYNYAVKGDGQTVVETLDRKRQEDALDALMLTLKSETIAIPKQKLKLFPPRAFGFNRSRESFKSNTGVAFDALGAPATASEMTLTLLLHPQRAARLVQQKAIDGGQVGLEEVLEKLISGTIKTSQNDAYLQEVQNAVNYNVLQYIMNLAVHKNSTPQVKAISNLKITELRDWLKKNRNRNKAARLQLLREIEAFERNPADFELKLNVPKIPDGSPIGSYIDLRR</sequence>
<evidence type="ECO:0008006" key="6">
    <source>
        <dbReference type="Google" id="ProtNLM"/>
    </source>
</evidence>
<feature type="chain" id="PRO_5037126479" description="Peptidase" evidence="1">
    <location>
        <begin position="20"/>
        <end position="804"/>
    </location>
</feature>
<evidence type="ECO:0000313" key="4">
    <source>
        <dbReference type="EMBL" id="GHA49802.1"/>
    </source>
</evidence>
<dbReference type="SUPFAM" id="SSF55486">
    <property type="entry name" value="Metalloproteases ('zincins'), catalytic domain"/>
    <property type="match status" value="1"/>
</dbReference>
<organism evidence="4 5">
    <name type="scientific">Salinimicrobium marinum</name>
    <dbReference type="NCBI Taxonomy" id="680283"/>
    <lineage>
        <taxon>Bacteria</taxon>
        <taxon>Pseudomonadati</taxon>
        <taxon>Bacteroidota</taxon>
        <taxon>Flavobacteriia</taxon>
        <taxon>Flavobacteriales</taxon>
        <taxon>Flavobacteriaceae</taxon>
        <taxon>Salinimicrobium</taxon>
    </lineage>
</organism>
<reference evidence="4" key="2">
    <citation type="submission" date="2020-09" db="EMBL/GenBank/DDBJ databases">
        <authorList>
            <person name="Sun Q."/>
            <person name="Kim S."/>
        </authorList>
    </citation>
    <scope>NUCLEOTIDE SEQUENCE</scope>
    <source>
        <strain evidence="4">KCTC 12719</strain>
    </source>
</reference>
<dbReference type="Pfam" id="PF16313">
    <property type="entry name" value="DUF4953"/>
    <property type="match status" value="1"/>
</dbReference>
<reference evidence="4" key="1">
    <citation type="journal article" date="2014" name="Int. J. Syst. Evol. Microbiol.">
        <title>Complete genome sequence of Corynebacterium casei LMG S-19264T (=DSM 44701T), isolated from a smear-ripened cheese.</title>
        <authorList>
            <consortium name="US DOE Joint Genome Institute (JGI-PGF)"/>
            <person name="Walter F."/>
            <person name="Albersmeier A."/>
            <person name="Kalinowski J."/>
            <person name="Ruckert C."/>
        </authorList>
    </citation>
    <scope>NUCLEOTIDE SEQUENCE</scope>
    <source>
        <strain evidence="4">KCTC 12719</strain>
    </source>
</reference>
<dbReference type="CDD" id="cd04276">
    <property type="entry name" value="ZnMc_MMP_like_2"/>
    <property type="match status" value="1"/>
</dbReference>
<dbReference type="InterPro" id="IPR033413">
    <property type="entry name" value="DUF5117"/>
</dbReference>
<evidence type="ECO:0000259" key="2">
    <source>
        <dbReference type="Pfam" id="PF16313"/>
    </source>
</evidence>
<dbReference type="PANTHER" id="PTHR38478">
    <property type="entry name" value="PEPTIDASE M1A AND M12B"/>
    <property type="match status" value="1"/>
</dbReference>
<dbReference type="GO" id="GO:0008237">
    <property type="term" value="F:metallopeptidase activity"/>
    <property type="evidence" value="ECO:0007669"/>
    <property type="project" value="InterPro"/>
</dbReference>
<dbReference type="Proteomes" id="UP000610456">
    <property type="component" value="Unassembled WGS sequence"/>
</dbReference>
<feature type="signal peptide" evidence="1">
    <location>
        <begin position="1"/>
        <end position="19"/>
    </location>
</feature>
<evidence type="ECO:0000256" key="1">
    <source>
        <dbReference type="SAM" id="SignalP"/>
    </source>
</evidence>
<name>A0A918SME5_9FLAO</name>
<accession>A0A918SME5</accession>
<dbReference type="InterPro" id="IPR034032">
    <property type="entry name" value="Zn_MMP-like_bac"/>
</dbReference>
<feature type="domain" description="DUF5117" evidence="3">
    <location>
        <begin position="77"/>
        <end position="269"/>
    </location>
</feature>
<dbReference type="Gene3D" id="3.40.390.10">
    <property type="entry name" value="Collagenase (Catalytic Domain)"/>
    <property type="match status" value="1"/>
</dbReference>
<dbReference type="RefSeq" id="WP_189606191.1">
    <property type="nucleotide sequence ID" value="NZ_BMXB01000022.1"/>
</dbReference>
<gene>
    <name evidence="4" type="ORF">GCM10007103_33250</name>
</gene>
<proteinExistence type="predicted"/>